<dbReference type="AlphaFoldDB" id="A0AAV6URW7"/>
<dbReference type="Pfam" id="PF04803">
    <property type="entry name" value="Cor1"/>
    <property type="match status" value="1"/>
</dbReference>
<dbReference type="PANTHER" id="PTHR19368">
    <property type="entry name" value="XLR/SCP3/FAM9"/>
    <property type="match status" value="1"/>
</dbReference>
<sequence>MRADEYYRMGKSKNCKVLRNKFSEEILSFDEDSFDLSYITDTTKGLNMMDKGDESFEKKMSNMLEDFNMDVQNLMTAKRKCIKQLVQDSIETTTEKVSDTDKLQIEEKGKLSEQFKTEFNLMIQQTQGELEKIKSVEMKVERVLNTMKRKKKQENILHLSHLDEFKKLNKEFCEDLYNLDRHHLQQYHKMIEEIRKDVSGIEKKILYDSQKNEMKNIRKHFKF</sequence>
<feature type="domain" description="XLR/SYCP3/FAM9" evidence="2">
    <location>
        <begin position="75"/>
        <end position="204"/>
    </location>
</feature>
<protein>
    <recommendedName>
        <fullName evidence="2">XLR/SYCP3/FAM9 domain-containing protein</fullName>
    </recommendedName>
</protein>
<organism evidence="3 4">
    <name type="scientific">Oedothorax gibbosus</name>
    <dbReference type="NCBI Taxonomy" id="931172"/>
    <lineage>
        <taxon>Eukaryota</taxon>
        <taxon>Metazoa</taxon>
        <taxon>Ecdysozoa</taxon>
        <taxon>Arthropoda</taxon>
        <taxon>Chelicerata</taxon>
        <taxon>Arachnida</taxon>
        <taxon>Araneae</taxon>
        <taxon>Araneomorphae</taxon>
        <taxon>Entelegynae</taxon>
        <taxon>Araneoidea</taxon>
        <taxon>Linyphiidae</taxon>
        <taxon>Erigoninae</taxon>
        <taxon>Oedothorax</taxon>
    </lineage>
</organism>
<dbReference type="InterPro" id="IPR051443">
    <property type="entry name" value="XLR/SYCP3"/>
</dbReference>
<evidence type="ECO:0000313" key="3">
    <source>
        <dbReference type="EMBL" id="KAG8186573.1"/>
    </source>
</evidence>
<dbReference type="GO" id="GO:0007286">
    <property type="term" value="P:spermatid development"/>
    <property type="evidence" value="ECO:0007669"/>
    <property type="project" value="TreeGrafter"/>
</dbReference>
<evidence type="ECO:0000259" key="2">
    <source>
        <dbReference type="Pfam" id="PF04803"/>
    </source>
</evidence>
<dbReference type="InterPro" id="IPR006888">
    <property type="entry name" value="XLR/SYCP3/FAM9_dom"/>
</dbReference>
<reference evidence="3 4" key="1">
    <citation type="journal article" date="2022" name="Nat. Ecol. Evol.">
        <title>A masculinizing supergene underlies an exaggerated male reproductive morph in a spider.</title>
        <authorList>
            <person name="Hendrickx F."/>
            <person name="De Corte Z."/>
            <person name="Sonet G."/>
            <person name="Van Belleghem S.M."/>
            <person name="Kostlbacher S."/>
            <person name="Vangestel C."/>
        </authorList>
    </citation>
    <scope>NUCLEOTIDE SEQUENCE [LARGE SCALE GENOMIC DNA]</scope>
    <source>
        <strain evidence="3">W744_W776</strain>
    </source>
</reference>
<dbReference type="GO" id="GO:0051321">
    <property type="term" value="P:meiotic cell cycle"/>
    <property type="evidence" value="ECO:0007669"/>
    <property type="project" value="TreeGrafter"/>
</dbReference>
<proteinExistence type="inferred from homology"/>
<name>A0AAV6URW7_9ARAC</name>
<comment type="caution">
    <text evidence="3">The sequence shown here is derived from an EMBL/GenBank/DDBJ whole genome shotgun (WGS) entry which is preliminary data.</text>
</comment>
<accession>A0AAV6URW7</accession>
<dbReference type="PANTHER" id="PTHR19368:SF15">
    <property type="entry name" value="XLR_SYCP3_FAM9 DOMAIN-CONTAINING PROTEIN"/>
    <property type="match status" value="1"/>
</dbReference>
<dbReference type="EMBL" id="JAFNEN010000297">
    <property type="protein sequence ID" value="KAG8186573.1"/>
    <property type="molecule type" value="Genomic_DNA"/>
</dbReference>
<comment type="similarity">
    <text evidence="1">Belongs to the XLR/SYCP3 family.</text>
</comment>
<evidence type="ECO:0000256" key="1">
    <source>
        <dbReference type="ARBA" id="ARBA00010283"/>
    </source>
</evidence>
<dbReference type="GO" id="GO:0000795">
    <property type="term" value="C:synaptonemal complex"/>
    <property type="evidence" value="ECO:0007669"/>
    <property type="project" value="TreeGrafter"/>
</dbReference>
<gene>
    <name evidence="3" type="ORF">JTE90_020869</name>
</gene>
<keyword evidence="4" id="KW-1185">Reference proteome</keyword>
<evidence type="ECO:0000313" key="4">
    <source>
        <dbReference type="Proteomes" id="UP000827092"/>
    </source>
</evidence>
<dbReference type="Proteomes" id="UP000827092">
    <property type="component" value="Unassembled WGS sequence"/>
</dbReference>